<evidence type="ECO:0000313" key="16">
    <source>
        <dbReference type="Proteomes" id="UP001140206"/>
    </source>
</evidence>
<dbReference type="InterPro" id="IPR005818">
    <property type="entry name" value="Histone_H1/H5_H15"/>
</dbReference>
<evidence type="ECO:0000256" key="2">
    <source>
        <dbReference type="ARBA" id="ARBA00004604"/>
    </source>
</evidence>
<keyword evidence="6" id="KW-0805">Transcription regulation</keyword>
<gene>
    <name evidence="15" type="ORF">LUZ62_084208</name>
</gene>
<evidence type="ECO:0000313" key="15">
    <source>
        <dbReference type="EMBL" id="KAJ4749803.1"/>
    </source>
</evidence>
<dbReference type="Pfam" id="PF00249">
    <property type="entry name" value="Myb_DNA-binding"/>
    <property type="match status" value="1"/>
</dbReference>
<keyword evidence="9" id="KW-0804">Transcription</keyword>
<dbReference type="FunFam" id="1.10.10.60:FF:000168">
    <property type="entry name" value="Telomere repeat-binding factor 1"/>
    <property type="match status" value="1"/>
</dbReference>
<feature type="region of interest" description="Disordered" evidence="11">
    <location>
        <begin position="77"/>
        <end position="101"/>
    </location>
</feature>
<evidence type="ECO:0000259" key="13">
    <source>
        <dbReference type="PROSITE" id="PS51294"/>
    </source>
</evidence>
<dbReference type="Gene3D" id="1.10.246.220">
    <property type="match status" value="1"/>
</dbReference>
<dbReference type="Pfam" id="PF00538">
    <property type="entry name" value="Linker_histone"/>
    <property type="match status" value="1"/>
</dbReference>
<evidence type="ECO:0000256" key="6">
    <source>
        <dbReference type="ARBA" id="ARBA00023015"/>
    </source>
</evidence>
<feature type="compositionally biased region" description="Basic residues" evidence="11">
    <location>
        <begin position="81"/>
        <end position="90"/>
    </location>
</feature>
<evidence type="ECO:0000256" key="11">
    <source>
        <dbReference type="SAM" id="MobiDB-lite"/>
    </source>
</evidence>
<evidence type="ECO:0000259" key="12">
    <source>
        <dbReference type="PROSITE" id="PS50090"/>
    </source>
</evidence>
<dbReference type="PROSITE" id="PS51504">
    <property type="entry name" value="H15"/>
    <property type="match status" value="1"/>
</dbReference>
<evidence type="ECO:0000256" key="5">
    <source>
        <dbReference type="ARBA" id="ARBA00022895"/>
    </source>
</evidence>
<dbReference type="InterPro" id="IPR044597">
    <property type="entry name" value="SMH1-6"/>
</dbReference>
<proteinExistence type="predicted"/>
<keyword evidence="16" id="KW-1185">Reference proteome</keyword>
<keyword evidence="5" id="KW-0779">Telomere</keyword>
<dbReference type="InterPro" id="IPR036390">
    <property type="entry name" value="WH_DNA-bd_sf"/>
</dbReference>
<comment type="subunit">
    <text evidence="3">Forms a homodimer and heterodimers.</text>
</comment>
<feature type="domain" description="Myb-like" evidence="12">
    <location>
        <begin position="14"/>
        <end position="66"/>
    </location>
</feature>
<dbReference type="GO" id="GO:0005730">
    <property type="term" value="C:nucleolus"/>
    <property type="evidence" value="ECO:0007669"/>
    <property type="project" value="UniProtKB-SubCell"/>
</dbReference>
<dbReference type="PROSITE" id="PS50090">
    <property type="entry name" value="MYB_LIKE"/>
    <property type="match status" value="1"/>
</dbReference>
<reference evidence="15" key="1">
    <citation type="submission" date="2022-08" db="EMBL/GenBank/DDBJ databases">
        <authorList>
            <person name="Marques A."/>
        </authorList>
    </citation>
    <scope>NUCLEOTIDE SEQUENCE</scope>
    <source>
        <strain evidence="15">RhyPub2mFocal</strain>
        <tissue evidence="15">Leaves</tissue>
    </source>
</reference>
<evidence type="ECO:0000256" key="1">
    <source>
        <dbReference type="ARBA" id="ARBA00004574"/>
    </source>
</evidence>
<dbReference type="SUPFAM" id="SSF46785">
    <property type="entry name" value="Winged helix' DNA-binding domain"/>
    <property type="match status" value="1"/>
</dbReference>
<dbReference type="EMBL" id="JAMFTS010000005">
    <property type="protein sequence ID" value="KAJ4749803.1"/>
    <property type="molecule type" value="Genomic_DNA"/>
</dbReference>
<organism evidence="15 16">
    <name type="scientific">Rhynchospora pubera</name>
    <dbReference type="NCBI Taxonomy" id="906938"/>
    <lineage>
        <taxon>Eukaryota</taxon>
        <taxon>Viridiplantae</taxon>
        <taxon>Streptophyta</taxon>
        <taxon>Embryophyta</taxon>
        <taxon>Tracheophyta</taxon>
        <taxon>Spermatophyta</taxon>
        <taxon>Magnoliopsida</taxon>
        <taxon>Liliopsida</taxon>
        <taxon>Poales</taxon>
        <taxon>Cyperaceae</taxon>
        <taxon>Cyperoideae</taxon>
        <taxon>Rhynchosporeae</taxon>
        <taxon>Rhynchospora</taxon>
    </lineage>
</organism>
<dbReference type="PANTHER" id="PTHR46267:SF8">
    <property type="entry name" value="TELOMERE REPEAT-BINDING FACTOR 1"/>
    <property type="match status" value="1"/>
</dbReference>
<dbReference type="Gene3D" id="1.10.10.10">
    <property type="entry name" value="Winged helix-like DNA-binding domain superfamily/Winged helix DNA-binding domain"/>
    <property type="match status" value="1"/>
</dbReference>
<name>A0AAV8C2U6_9POAL</name>
<evidence type="ECO:0000259" key="14">
    <source>
        <dbReference type="PROSITE" id="PS51504"/>
    </source>
</evidence>
<dbReference type="SMART" id="SM00526">
    <property type="entry name" value="H15"/>
    <property type="match status" value="1"/>
</dbReference>
<protein>
    <submittedName>
        <fullName evidence="15">Telomere repeat binding factor 1</fullName>
    </submittedName>
</protein>
<dbReference type="SUPFAM" id="SSF46689">
    <property type="entry name" value="Homeodomain-like"/>
    <property type="match status" value="1"/>
</dbReference>
<evidence type="ECO:0000256" key="10">
    <source>
        <dbReference type="ARBA" id="ARBA00023242"/>
    </source>
</evidence>
<dbReference type="InterPro" id="IPR036388">
    <property type="entry name" value="WH-like_DNA-bd_sf"/>
</dbReference>
<comment type="caution">
    <text evidence="15">The sequence shown here is derived from an EMBL/GenBank/DDBJ whole genome shotgun (WGS) entry which is preliminary data.</text>
</comment>
<evidence type="ECO:0000256" key="4">
    <source>
        <dbReference type="ARBA" id="ARBA00022454"/>
    </source>
</evidence>
<dbReference type="PANTHER" id="PTHR46267">
    <property type="entry name" value="SINGLE MYB HISTONE 4"/>
    <property type="match status" value="1"/>
</dbReference>
<accession>A0AAV8C2U6</accession>
<dbReference type="InterPro" id="IPR001005">
    <property type="entry name" value="SANT/Myb"/>
</dbReference>
<dbReference type="GO" id="GO:0000786">
    <property type="term" value="C:nucleosome"/>
    <property type="evidence" value="ECO:0007669"/>
    <property type="project" value="InterPro"/>
</dbReference>
<dbReference type="GO" id="GO:0000781">
    <property type="term" value="C:chromosome, telomeric region"/>
    <property type="evidence" value="ECO:0007669"/>
    <property type="project" value="UniProtKB-SubCell"/>
</dbReference>
<feature type="domain" description="HTH myb-type" evidence="13">
    <location>
        <begin position="9"/>
        <end position="70"/>
    </location>
</feature>
<dbReference type="Proteomes" id="UP001140206">
    <property type="component" value="Chromosome 5"/>
</dbReference>
<comment type="subcellular location">
    <subcellularLocation>
        <location evidence="1">Chromosome</location>
        <location evidence="1">Telomere</location>
    </subcellularLocation>
    <subcellularLocation>
        <location evidence="2">Nucleus</location>
        <location evidence="2">Nucleolus</location>
    </subcellularLocation>
</comment>
<dbReference type="AlphaFoldDB" id="A0AAV8C2U6"/>
<dbReference type="InterPro" id="IPR017930">
    <property type="entry name" value="Myb_dom"/>
</dbReference>
<sequence>MLEYQAYVDMGAPKQKWTAEEESALKTGVKKHGVGKWRNILKDPEFSTDLQFRSNIDLKDKWRNMSVTGNVGCVSTERAKPATKKRRRLSRSKELDEEGEYSPPMAIKAKVEEVTPITSSSGPLQIESKEMKKPIKRFDNLILEALTQLQEHEGSNQTSIAMYIEEKYQAPPDFQRLLPAKIKSLVDSGKLIKVNRNYKLAPTRTSLQERTPRTPPPRTENYDVKKQMIMRAEGDLAATIQEAADFAARAVAEAEMADAEAIEAKTEADKIEVEAQAAQAFVESVILHLKNRNSATLVS</sequence>
<evidence type="ECO:0000256" key="7">
    <source>
        <dbReference type="ARBA" id="ARBA00023054"/>
    </source>
</evidence>
<dbReference type="InterPro" id="IPR009057">
    <property type="entry name" value="Homeodomain-like_sf"/>
</dbReference>
<dbReference type="SMART" id="SM00717">
    <property type="entry name" value="SANT"/>
    <property type="match status" value="1"/>
</dbReference>
<evidence type="ECO:0000256" key="3">
    <source>
        <dbReference type="ARBA" id="ARBA00011414"/>
    </source>
</evidence>
<evidence type="ECO:0000256" key="8">
    <source>
        <dbReference type="ARBA" id="ARBA00023125"/>
    </source>
</evidence>
<feature type="domain" description="H15" evidence="14">
    <location>
        <begin position="134"/>
        <end position="202"/>
    </location>
</feature>
<dbReference type="PROSITE" id="PS51294">
    <property type="entry name" value="HTH_MYB"/>
    <property type="match status" value="1"/>
</dbReference>
<dbReference type="GO" id="GO:0003691">
    <property type="term" value="F:double-stranded telomeric DNA binding"/>
    <property type="evidence" value="ECO:0007669"/>
    <property type="project" value="InterPro"/>
</dbReference>
<keyword evidence="10" id="KW-0539">Nucleus</keyword>
<keyword evidence="8" id="KW-0238">DNA-binding</keyword>
<dbReference type="CDD" id="cd11660">
    <property type="entry name" value="SANT_TRF"/>
    <property type="match status" value="1"/>
</dbReference>
<keyword evidence="4" id="KW-0158">Chromosome</keyword>
<keyword evidence="7" id="KW-0175">Coiled coil</keyword>
<evidence type="ECO:0000256" key="9">
    <source>
        <dbReference type="ARBA" id="ARBA00023163"/>
    </source>
</evidence>
<dbReference type="GO" id="GO:0006334">
    <property type="term" value="P:nucleosome assembly"/>
    <property type="evidence" value="ECO:0007669"/>
    <property type="project" value="InterPro"/>
</dbReference>